<dbReference type="InterPro" id="IPR036390">
    <property type="entry name" value="WH_DNA-bd_sf"/>
</dbReference>
<dbReference type="PANTHER" id="PTHR33169:SF14">
    <property type="entry name" value="TRANSCRIPTIONAL REGULATOR RV3488"/>
    <property type="match status" value="1"/>
</dbReference>
<dbReference type="InterPro" id="IPR052509">
    <property type="entry name" value="Metal_resp_DNA-bind_regulator"/>
</dbReference>
<dbReference type="EMBL" id="QYYH01000168">
    <property type="protein sequence ID" value="RJY06331.1"/>
    <property type="molecule type" value="Genomic_DNA"/>
</dbReference>
<protein>
    <submittedName>
        <fullName evidence="2">PadR family transcriptional regulator</fullName>
    </submittedName>
</protein>
<dbReference type="Pfam" id="PF03551">
    <property type="entry name" value="PadR"/>
    <property type="match status" value="1"/>
</dbReference>
<dbReference type="OrthoDB" id="3186544at2"/>
<dbReference type="Proteomes" id="UP000273022">
    <property type="component" value="Unassembled WGS sequence"/>
</dbReference>
<dbReference type="InterPro" id="IPR036388">
    <property type="entry name" value="WH-like_DNA-bd_sf"/>
</dbReference>
<dbReference type="SUPFAM" id="SSF46785">
    <property type="entry name" value="Winged helix' DNA-binding domain"/>
    <property type="match status" value="1"/>
</dbReference>
<dbReference type="Gene3D" id="1.10.10.10">
    <property type="entry name" value="Winged helix-like DNA-binding domain superfamily/Winged helix DNA-binding domain"/>
    <property type="match status" value="1"/>
</dbReference>
<sequence length="93" mass="11136">MSILALLNREPMFGLQLLKRLHEFETMKITEGTLYPLLDRLKRDKVVERFWVQEGDERPRKYYQLSVVGRTKLTALKMRWLKSVNDIQSLLDQ</sequence>
<accession>A0A3A6U0X4</accession>
<organism evidence="2 3">
    <name type="scientific">Parashewanella spongiae</name>
    <dbReference type="NCBI Taxonomy" id="342950"/>
    <lineage>
        <taxon>Bacteria</taxon>
        <taxon>Pseudomonadati</taxon>
        <taxon>Pseudomonadota</taxon>
        <taxon>Gammaproteobacteria</taxon>
        <taxon>Alteromonadales</taxon>
        <taxon>Shewanellaceae</taxon>
        <taxon>Parashewanella</taxon>
    </lineage>
</organism>
<evidence type="ECO:0000259" key="1">
    <source>
        <dbReference type="Pfam" id="PF03551"/>
    </source>
</evidence>
<evidence type="ECO:0000313" key="2">
    <source>
        <dbReference type="EMBL" id="RJY06331.1"/>
    </source>
</evidence>
<keyword evidence="3" id="KW-1185">Reference proteome</keyword>
<name>A0A3A6U0X4_9GAMM</name>
<dbReference type="PANTHER" id="PTHR33169">
    <property type="entry name" value="PADR-FAMILY TRANSCRIPTIONAL REGULATOR"/>
    <property type="match status" value="1"/>
</dbReference>
<dbReference type="AlphaFoldDB" id="A0A3A6U0X4"/>
<proteinExistence type="predicted"/>
<gene>
    <name evidence="2" type="ORF">D5R81_17930</name>
</gene>
<evidence type="ECO:0000313" key="3">
    <source>
        <dbReference type="Proteomes" id="UP000273022"/>
    </source>
</evidence>
<comment type="caution">
    <text evidence="2">The sequence shown here is derived from an EMBL/GenBank/DDBJ whole genome shotgun (WGS) entry which is preliminary data.</text>
</comment>
<dbReference type="InterPro" id="IPR005149">
    <property type="entry name" value="Tscrpt_reg_PadR_N"/>
</dbReference>
<feature type="domain" description="Transcription regulator PadR N-terminal" evidence="1">
    <location>
        <begin position="3"/>
        <end position="74"/>
    </location>
</feature>
<reference evidence="2 3" key="1">
    <citation type="submission" date="2018-09" db="EMBL/GenBank/DDBJ databases">
        <title>Phylogeny of the Shewanellaceae, and recommendation for two new genera, Pseudoshewanella and Parashewanella.</title>
        <authorList>
            <person name="Wang G."/>
        </authorList>
    </citation>
    <scope>NUCLEOTIDE SEQUENCE [LARGE SCALE GENOMIC DNA]</scope>
    <source>
        <strain evidence="2 3">KCTC 22492</strain>
    </source>
</reference>